<feature type="compositionally biased region" description="Polar residues" evidence="5">
    <location>
        <begin position="975"/>
        <end position="985"/>
    </location>
</feature>
<feature type="region of interest" description="Disordered" evidence="5">
    <location>
        <begin position="214"/>
        <end position="237"/>
    </location>
</feature>
<evidence type="ECO:0000313" key="7">
    <source>
        <dbReference type="EMBL" id="KAF9822107.1"/>
    </source>
</evidence>
<dbReference type="Proteomes" id="UP000639403">
    <property type="component" value="Unassembled WGS sequence"/>
</dbReference>
<dbReference type="GO" id="GO:0016020">
    <property type="term" value="C:membrane"/>
    <property type="evidence" value="ECO:0007669"/>
    <property type="project" value="UniProtKB-SubCell"/>
</dbReference>
<feature type="compositionally biased region" description="Polar residues" evidence="5">
    <location>
        <begin position="911"/>
        <end position="925"/>
    </location>
</feature>
<evidence type="ECO:0000256" key="6">
    <source>
        <dbReference type="SAM" id="Phobius"/>
    </source>
</evidence>
<dbReference type="PANTHER" id="PTHR15549">
    <property type="entry name" value="PAIRED IMMUNOGLOBULIN-LIKE TYPE 2 RECEPTOR"/>
    <property type="match status" value="1"/>
</dbReference>
<protein>
    <recommendedName>
        <fullName evidence="9">Peptidase A1 domain-containing protein</fullName>
    </recommendedName>
</protein>
<feature type="region of interest" description="Disordered" evidence="5">
    <location>
        <begin position="702"/>
        <end position="722"/>
    </location>
</feature>
<dbReference type="GO" id="GO:0071944">
    <property type="term" value="C:cell periphery"/>
    <property type="evidence" value="ECO:0007669"/>
    <property type="project" value="UniProtKB-ARBA"/>
</dbReference>
<evidence type="ECO:0000256" key="2">
    <source>
        <dbReference type="ARBA" id="ARBA00022692"/>
    </source>
</evidence>
<reference evidence="7" key="1">
    <citation type="submission" date="2020-11" db="EMBL/GenBank/DDBJ databases">
        <authorList>
            <person name="Koelle M."/>
            <person name="Horta M.A.C."/>
            <person name="Nowrousian M."/>
            <person name="Ohm R.A."/>
            <person name="Benz P."/>
            <person name="Pilgard A."/>
        </authorList>
    </citation>
    <scope>NUCLEOTIDE SEQUENCE</scope>
    <source>
        <strain evidence="7">FPRL280</strain>
    </source>
</reference>
<comment type="caution">
    <text evidence="7">The sequence shown here is derived from an EMBL/GenBank/DDBJ whole genome shotgun (WGS) entry which is preliminary data.</text>
</comment>
<name>A0A8H7U8V1_9APHY</name>
<evidence type="ECO:0000256" key="1">
    <source>
        <dbReference type="ARBA" id="ARBA00004167"/>
    </source>
</evidence>
<keyword evidence="4 6" id="KW-0472">Membrane</keyword>
<feature type="region of interest" description="Disordered" evidence="5">
    <location>
        <begin position="1"/>
        <end position="53"/>
    </location>
</feature>
<feature type="region of interest" description="Disordered" evidence="5">
    <location>
        <begin position="98"/>
        <end position="129"/>
    </location>
</feature>
<gene>
    <name evidence="7" type="ORF">IEO21_00101</name>
</gene>
<feature type="compositionally biased region" description="Low complexity" evidence="5">
    <location>
        <begin position="857"/>
        <end position="869"/>
    </location>
</feature>
<dbReference type="InterPro" id="IPR051694">
    <property type="entry name" value="Immunoregulatory_rcpt-like"/>
</dbReference>
<keyword evidence="2 6" id="KW-0812">Transmembrane</keyword>
<sequence>MQSERSKVPARSGDAPMPTSGKIPSASGIISLHEKPGSRPQPLCQRTGAANSPKVKSALRASVKPVVSEGLLDVKRHSSAPLLLPPVKQAVRTIVPAGNIQDSPRRKISMASSVHGSSRAPSTVNSPAKVTPVQRLPAVPATKYALSSVSAARQLPPLCGAARSHTKPDNRGAAPELCLTPTAMLRTSARAALSGTYVNNGSDMQKKESARCTASLESRPVDPSYTSGTKPVRHSAVSATPLQATVQTASSGTPTPRAVKALPSSRILNHMKNGSFRPILPTPFLILLGARASLGNPEGRIRAVVMRHGTIVRNVSFTEPRIRLPRLFKVRRGHCNVAPFLKASESVPAFVPMPPVASRRASPRSVLKPTRLLGVDKANPYAMVRPETYYGRPQLGTVEDLSRSPFIDRSNVTCVDVEAQILAVDVGGASTDDIKSTFTAPLRSGDISIDGESPLESLEDRTEAVHASKIGDMHDRPPAHIDQVYAAGNFTFDYGDATQCDDFSVSWSGGTAPYQLTLIPVFYGRTLNYTIPSSSYSNGQGSYKVQLPFPENQTVIAIMSDANGFATGGVSDVITTGPSISHSQCNVTAQAVDFFFDTDMALNQCREYSFSNYTGAIQPATITGIIPGGETFVLNPPTGPPDFEWIANIKASTSILFLMIDSKGRQGGSTPIDQVGVTNDATCLTGSYPSSLAVHPSATFTSSSASATSTSTTSGSSSKSSVSGGAIAGGVIGGIVGLAAIALLAYFFLRRNRRTRGRFYDDGVYQAYRAGRSKKQDVDLVHETSEDAPPAVVQPYPLFNPSEFGDGSDLGAVSSVSNLMQPGPHPGYMPYPHSTHSRQMSDGTSAFPESMPGLRDSFSSSSNAQSISSGAQRKAAMAGLTAYQPPARFILHTDAEDVIELPPQYSAFRAPSTTVQSGDEASTSGAEVLPPPPPFESGVSTTMPGRSAGMLEQDDETSQARLQQPLSPGPPTALPSPTSHNFSSR</sequence>
<comment type="subcellular location">
    <subcellularLocation>
        <location evidence="1">Membrane</location>
        <topology evidence="1">Single-pass membrane protein</topology>
    </subcellularLocation>
</comment>
<dbReference type="AlphaFoldDB" id="A0A8H7U8V1"/>
<keyword evidence="3 6" id="KW-1133">Transmembrane helix</keyword>
<evidence type="ECO:0008006" key="9">
    <source>
        <dbReference type="Google" id="ProtNLM"/>
    </source>
</evidence>
<feature type="transmembrane region" description="Helical" evidence="6">
    <location>
        <begin position="726"/>
        <end position="749"/>
    </location>
</feature>
<evidence type="ECO:0000256" key="5">
    <source>
        <dbReference type="SAM" id="MobiDB-lite"/>
    </source>
</evidence>
<evidence type="ECO:0000256" key="4">
    <source>
        <dbReference type="ARBA" id="ARBA00023136"/>
    </source>
</evidence>
<feature type="region of interest" description="Disordered" evidence="5">
    <location>
        <begin position="911"/>
        <end position="985"/>
    </location>
</feature>
<feature type="region of interest" description="Disordered" evidence="5">
    <location>
        <begin position="835"/>
        <end position="870"/>
    </location>
</feature>
<dbReference type="EMBL" id="JADOXO010000001">
    <property type="protein sequence ID" value="KAF9822107.1"/>
    <property type="molecule type" value="Genomic_DNA"/>
</dbReference>
<feature type="compositionally biased region" description="Polar residues" evidence="5">
    <location>
        <begin position="110"/>
        <end position="128"/>
    </location>
</feature>
<evidence type="ECO:0000256" key="3">
    <source>
        <dbReference type="ARBA" id="ARBA00022989"/>
    </source>
</evidence>
<accession>A0A8H7U8V1</accession>
<proteinExistence type="predicted"/>
<evidence type="ECO:0000313" key="8">
    <source>
        <dbReference type="Proteomes" id="UP000639403"/>
    </source>
</evidence>
<reference evidence="7" key="2">
    <citation type="journal article" name="Front. Microbiol.">
        <title>Degradative Capacity of Two Strains of Rhodonia placenta: From Phenotype to Genotype.</title>
        <authorList>
            <person name="Kolle M."/>
            <person name="Horta M.A.C."/>
            <person name="Nowrousian M."/>
            <person name="Ohm R.A."/>
            <person name="Benz J.P."/>
            <person name="Pilgard A."/>
        </authorList>
    </citation>
    <scope>NUCLEOTIDE SEQUENCE</scope>
    <source>
        <strain evidence="7">FPRL280</strain>
    </source>
</reference>
<organism evidence="7 8">
    <name type="scientific">Rhodonia placenta</name>
    <dbReference type="NCBI Taxonomy" id="104341"/>
    <lineage>
        <taxon>Eukaryota</taxon>
        <taxon>Fungi</taxon>
        <taxon>Dikarya</taxon>
        <taxon>Basidiomycota</taxon>
        <taxon>Agaricomycotina</taxon>
        <taxon>Agaricomycetes</taxon>
        <taxon>Polyporales</taxon>
        <taxon>Adustoporiaceae</taxon>
        <taxon>Rhodonia</taxon>
    </lineage>
</organism>